<dbReference type="SUPFAM" id="SSF52266">
    <property type="entry name" value="SGNH hydrolase"/>
    <property type="match status" value="1"/>
</dbReference>
<accession>A0A4Y8KYF9</accession>
<dbReference type="Gene3D" id="2.60.120.260">
    <property type="entry name" value="Galactose-binding domain-like"/>
    <property type="match status" value="1"/>
</dbReference>
<evidence type="ECO:0000313" key="3">
    <source>
        <dbReference type="EMBL" id="TFD94743.1"/>
    </source>
</evidence>
<feature type="signal peptide" evidence="1">
    <location>
        <begin position="1"/>
        <end position="23"/>
    </location>
</feature>
<evidence type="ECO:0000313" key="4">
    <source>
        <dbReference type="Proteomes" id="UP000297861"/>
    </source>
</evidence>
<reference evidence="3 4" key="1">
    <citation type="submission" date="2019-03" db="EMBL/GenBank/DDBJ databases">
        <title>San Antonio Military Medical Center submission to MRSN (WRAIR), pending publication.</title>
        <authorList>
            <person name="Blyth D.M."/>
            <person name="Mccarthy S.L."/>
            <person name="Schall S.E."/>
            <person name="Stam J.A."/>
            <person name="Ong A.C."/>
            <person name="Mcgann P.T."/>
        </authorList>
    </citation>
    <scope>NUCLEOTIDE SEQUENCE [LARGE SCALE GENOMIC DNA]</scope>
    <source>
        <strain evidence="3 4">MRSN571793</strain>
    </source>
</reference>
<dbReference type="GO" id="GO:0016788">
    <property type="term" value="F:hydrolase activity, acting on ester bonds"/>
    <property type="evidence" value="ECO:0007669"/>
    <property type="project" value="UniProtKB-ARBA"/>
</dbReference>
<sequence>MKNTISCFIICFVLSGLSFLVKGQTTQNNDFTSKELQFRNGLSNFTEKVNKKDSIRVAYLGGSITEQNGWRRYSLEWFRQSFPKVKFIEINAAIGGTGSDFGAFRLQDHVLKFKPDLVFVEFGVNDNGVAPGRITRSMEGIVRQIWLDNPSADICFIYTIMDGYMIEETAGKLPQSIQIMEKVATKYSIPSINYGYEICRRVENKHLIFTGKSEEDNGIMVFSPDGVHPFPNTGQKIYLDVLTRSFKRIMQNSTQKNARQILPQPIDPNCFVNTQMIDISEVNLSKEWKMLSIKDNSLFSEFTKYVQTIGQAEPDSKLNFRFKGRSFGIFDIIGPGSGSIEVTVDGNVTDTIMRFDPYCTYWRKHYFVIDQLKDTEHKVSIRVLSDQFDKVSILSRLNRTMKDPQQYKEYNWYVGKILIDGSYK</sequence>
<dbReference type="Gene3D" id="3.40.50.1110">
    <property type="entry name" value="SGNH hydrolase"/>
    <property type="match status" value="1"/>
</dbReference>
<evidence type="ECO:0000259" key="2">
    <source>
        <dbReference type="Pfam" id="PF13472"/>
    </source>
</evidence>
<dbReference type="RefSeq" id="WP_134437126.1">
    <property type="nucleotide sequence ID" value="NZ_SOML01000010.1"/>
</dbReference>
<name>A0A4Y8KYF9_9BACT</name>
<dbReference type="EMBL" id="SOML01000010">
    <property type="protein sequence ID" value="TFD94743.1"/>
    <property type="molecule type" value="Genomic_DNA"/>
</dbReference>
<keyword evidence="4" id="KW-1185">Reference proteome</keyword>
<dbReference type="STRING" id="1121485.GCA_000426485_01745"/>
<protein>
    <submittedName>
        <fullName evidence="3">SGNH/GDSL hydrolase family protein</fullName>
    </submittedName>
</protein>
<gene>
    <name evidence="3" type="ORF">E2605_15395</name>
</gene>
<dbReference type="CDD" id="cd00229">
    <property type="entry name" value="SGNH_hydrolase"/>
    <property type="match status" value="1"/>
</dbReference>
<dbReference type="PANTHER" id="PTHR34407:SF1">
    <property type="entry name" value="SGNH HYDROLASE-TYPE ESTERASE DOMAIN-CONTAINING PROTEIN"/>
    <property type="match status" value="1"/>
</dbReference>
<organism evidence="3 4">
    <name type="scientific">Dysgonomonas capnocytophagoides</name>
    <dbReference type="NCBI Taxonomy" id="45254"/>
    <lineage>
        <taxon>Bacteria</taxon>
        <taxon>Pseudomonadati</taxon>
        <taxon>Bacteroidota</taxon>
        <taxon>Bacteroidia</taxon>
        <taxon>Bacteroidales</taxon>
        <taxon>Dysgonomonadaceae</taxon>
        <taxon>Dysgonomonas</taxon>
    </lineage>
</organism>
<dbReference type="AlphaFoldDB" id="A0A4Y8KYF9"/>
<feature type="domain" description="SGNH hydrolase-type esterase" evidence="2">
    <location>
        <begin position="60"/>
        <end position="200"/>
    </location>
</feature>
<keyword evidence="3" id="KW-0378">Hydrolase</keyword>
<dbReference type="PANTHER" id="PTHR34407">
    <property type="entry name" value="EXPRESSED PROTEIN"/>
    <property type="match status" value="1"/>
</dbReference>
<evidence type="ECO:0000256" key="1">
    <source>
        <dbReference type="SAM" id="SignalP"/>
    </source>
</evidence>
<dbReference type="Proteomes" id="UP000297861">
    <property type="component" value="Unassembled WGS sequence"/>
</dbReference>
<comment type="caution">
    <text evidence="3">The sequence shown here is derived from an EMBL/GenBank/DDBJ whole genome shotgun (WGS) entry which is preliminary data.</text>
</comment>
<dbReference type="InterPro" id="IPR013830">
    <property type="entry name" value="SGNH_hydro"/>
</dbReference>
<keyword evidence="1" id="KW-0732">Signal</keyword>
<dbReference type="Pfam" id="PF13472">
    <property type="entry name" value="Lipase_GDSL_2"/>
    <property type="match status" value="1"/>
</dbReference>
<dbReference type="InterPro" id="IPR036514">
    <property type="entry name" value="SGNH_hydro_sf"/>
</dbReference>
<feature type="chain" id="PRO_5021324721" evidence="1">
    <location>
        <begin position="24"/>
        <end position="424"/>
    </location>
</feature>
<proteinExistence type="predicted"/>
<dbReference type="OrthoDB" id="9774205at2"/>